<comment type="caution">
    <text evidence="2">The sequence shown here is derived from an EMBL/GenBank/DDBJ whole genome shotgun (WGS) entry which is preliminary data.</text>
</comment>
<keyword evidence="1" id="KW-1133">Transmembrane helix</keyword>
<dbReference type="EMBL" id="MFQR01000061">
    <property type="protein sequence ID" value="OGH83817.1"/>
    <property type="molecule type" value="Genomic_DNA"/>
</dbReference>
<evidence type="ECO:0000313" key="2">
    <source>
        <dbReference type="EMBL" id="OGH83817.1"/>
    </source>
</evidence>
<accession>A0A1F6NIR9</accession>
<sequence length="148" mass="17268">MGVGTIDVDAPESFKPEIAQDPNIFGGKWFLAFATQDKGSGIDHYEIREDLGFRIKNLGGIIKKFLIPKSYLLNSWQEVESPYVLKDQKLKSWVYIKAIDKAGNERIEVIPQKYPFQWYESWLWWGIIIVGFAIAYALKKFLWRKIIH</sequence>
<name>A0A1F6NIR9_9BACT</name>
<dbReference type="AlphaFoldDB" id="A0A1F6NIR9"/>
<proteinExistence type="predicted"/>
<gene>
    <name evidence="2" type="ORF">A2261_03705</name>
</gene>
<keyword evidence="1" id="KW-0472">Membrane</keyword>
<reference evidence="2 3" key="1">
    <citation type="journal article" date="2016" name="Nat. Commun.">
        <title>Thousands of microbial genomes shed light on interconnected biogeochemical processes in an aquifer system.</title>
        <authorList>
            <person name="Anantharaman K."/>
            <person name="Brown C.T."/>
            <person name="Hug L.A."/>
            <person name="Sharon I."/>
            <person name="Castelle C.J."/>
            <person name="Probst A.J."/>
            <person name="Thomas B.C."/>
            <person name="Singh A."/>
            <person name="Wilkins M.J."/>
            <person name="Karaoz U."/>
            <person name="Brodie E.L."/>
            <person name="Williams K.H."/>
            <person name="Hubbard S.S."/>
            <person name="Banfield J.F."/>
        </authorList>
    </citation>
    <scope>NUCLEOTIDE SEQUENCE [LARGE SCALE GENOMIC DNA]</scope>
</reference>
<evidence type="ECO:0000256" key="1">
    <source>
        <dbReference type="SAM" id="Phobius"/>
    </source>
</evidence>
<dbReference type="Proteomes" id="UP000177803">
    <property type="component" value="Unassembled WGS sequence"/>
</dbReference>
<evidence type="ECO:0000313" key="3">
    <source>
        <dbReference type="Proteomes" id="UP000177803"/>
    </source>
</evidence>
<protein>
    <submittedName>
        <fullName evidence="2">Uncharacterized protein</fullName>
    </submittedName>
</protein>
<keyword evidence="1" id="KW-0812">Transmembrane</keyword>
<organism evidence="2 3">
    <name type="scientific">Candidatus Magasanikbacteria bacterium RIFOXYA2_FULL_44_8</name>
    <dbReference type="NCBI Taxonomy" id="1798696"/>
    <lineage>
        <taxon>Bacteria</taxon>
        <taxon>Candidatus Magasanikiibacteriota</taxon>
    </lineage>
</organism>
<feature type="transmembrane region" description="Helical" evidence="1">
    <location>
        <begin position="122"/>
        <end position="138"/>
    </location>
</feature>